<dbReference type="InterPro" id="IPR036770">
    <property type="entry name" value="Ankyrin_rpt-contain_sf"/>
</dbReference>
<name>A0A670K4Y1_PODMU</name>
<dbReference type="GO" id="GO:0008285">
    <property type="term" value="P:negative regulation of cell population proliferation"/>
    <property type="evidence" value="ECO:0007669"/>
    <property type="project" value="TreeGrafter"/>
</dbReference>
<dbReference type="Ensembl" id="ENSPMRT00000031761.1">
    <property type="protein sequence ID" value="ENSPMRP00000029952.1"/>
    <property type="gene ID" value="ENSPMRG00000019344.1"/>
</dbReference>
<keyword evidence="2" id="KW-0040">ANK repeat</keyword>
<dbReference type="PANTHER" id="PTHR24201">
    <property type="entry name" value="ANK_REP_REGION DOMAIN-CONTAINING PROTEIN"/>
    <property type="match status" value="1"/>
</dbReference>
<accession>A0A670K4Y1</accession>
<dbReference type="OMA" id="GFCSARI"/>
<reference evidence="4" key="1">
    <citation type="submission" date="2025-08" db="UniProtKB">
        <authorList>
            <consortium name="Ensembl"/>
        </authorList>
    </citation>
    <scope>IDENTIFICATION</scope>
</reference>
<keyword evidence="5" id="KW-1185">Reference proteome</keyword>
<proteinExistence type="predicted"/>
<dbReference type="SUPFAM" id="SSF48403">
    <property type="entry name" value="Ankyrin repeat"/>
    <property type="match status" value="1"/>
</dbReference>
<dbReference type="Proteomes" id="UP000472272">
    <property type="component" value="Unplaced"/>
</dbReference>
<dbReference type="Pfam" id="PF00023">
    <property type="entry name" value="Ank"/>
    <property type="match status" value="1"/>
</dbReference>
<evidence type="ECO:0000313" key="5">
    <source>
        <dbReference type="Proteomes" id="UP000472272"/>
    </source>
</evidence>
<dbReference type="PANTHER" id="PTHR24201:SF8">
    <property type="entry name" value="CYCLIN-DEPENDENT KINASE 4 INHIBITOR B"/>
    <property type="match status" value="1"/>
</dbReference>
<dbReference type="GO" id="GO:0005737">
    <property type="term" value="C:cytoplasm"/>
    <property type="evidence" value="ECO:0007669"/>
    <property type="project" value="TreeGrafter"/>
</dbReference>
<evidence type="ECO:0000256" key="1">
    <source>
        <dbReference type="ARBA" id="ARBA00022737"/>
    </source>
</evidence>
<dbReference type="GO" id="GO:0019901">
    <property type="term" value="F:protein kinase binding"/>
    <property type="evidence" value="ECO:0007669"/>
    <property type="project" value="TreeGrafter"/>
</dbReference>
<dbReference type="GO" id="GO:0005634">
    <property type="term" value="C:nucleus"/>
    <property type="evidence" value="ECO:0007669"/>
    <property type="project" value="TreeGrafter"/>
</dbReference>
<sequence>MMMGNPGVAQLLLQRGADPNRPDPSTGTFPVHDAARGGSARFDVRDRWGRRPLDLAEESGQSRVVSFLQEGALHRVHLVQLPALQKSFCLMWGSNSGA</sequence>
<feature type="region of interest" description="Disordered" evidence="3">
    <location>
        <begin position="1"/>
        <end position="36"/>
    </location>
</feature>
<dbReference type="GO" id="GO:0004861">
    <property type="term" value="F:cyclin-dependent protein serine/threonine kinase inhibitor activity"/>
    <property type="evidence" value="ECO:0007669"/>
    <property type="project" value="TreeGrafter"/>
</dbReference>
<keyword evidence="1" id="KW-0677">Repeat</keyword>
<dbReference type="GO" id="GO:2000045">
    <property type="term" value="P:regulation of G1/S transition of mitotic cell cycle"/>
    <property type="evidence" value="ECO:0007669"/>
    <property type="project" value="TreeGrafter"/>
</dbReference>
<dbReference type="InterPro" id="IPR050776">
    <property type="entry name" value="Ank_Repeat/CDKN_Inhibitor"/>
</dbReference>
<dbReference type="GeneTree" id="ENSGT01060000249383"/>
<reference evidence="4" key="2">
    <citation type="submission" date="2025-09" db="UniProtKB">
        <authorList>
            <consortium name="Ensembl"/>
        </authorList>
    </citation>
    <scope>IDENTIFICATION</scope>
</reference>
<evidence type="ECO:0000256" key="2">
    <source>
        <dbReference type="ARBA" id="ARBA00023043"/>
    </source>
</evidence>
<dbReference type="InterPro" id="IPR002110">
    <property type="entry name" value="Ankyrin_rpt"/>
</dbReference>
<evidence type="ECO:0000313" key="4">
    <source>
        <dbReference type="Ensembl" id="ENSPMRP00000029952.1"/>
    </source>
</evidence>
<protein>
    <submittedName>
        <fullName evidence="4">Uncharacterized protein</fullName>
    </submittedName>
</protein>
<dbReference type="AlphaFoldDB" id="A0A670K4Y1"/>
<dbReference type="Gene3D" id="1.25.40.20">
    <property type="entry name" value="Ankyrin repeat-containing domain"/>
    <property type="match status" value="1"/>
</dbReference>
<evidence type="ECO:0000256" key="3">
    <source>
        <dbReference type="SAM" id="MobiDB-lite"/>
    </source>
</evidence>
<organism evidence="4 5">
    <name type="scientific">Podarcis muralis</name>
    <name type="common">Wall lizard</name>
    <name type="synonym">Lacerta muralis</name>
    <dbReference type="NCBI Taxonomy" id="64176"/>
    <lineage>
        <taxon>Eukaryota</taxon>
        <taxon>Metazoa</taxon>
        <taxon>Chordata</taxon>
        <taxon>Craniata</taxon>
        <taxon>Vertebrata</taxon>
        <taxon>Euteleostomi</taxon>
        <taxon>Lepidosauria</taxon>
        <taxon>Squamata</taxon>
        <taxon>Bifurcata</taxon>
        <taxon>Unidentata</taxon>
        <taxon>Episquamata</taxon>
        <taxon>Laterata</taxon>
        <taxon>Lacertibaenia</taxon>
        <taxon>Lacertidae</taxon>
        <taxon>Podarcis</taxon>
    </lineage>
</organism>